<dbReference type="PROSITE" id="PS51257">
    <property type="entry name" value="PROKAR_LIPOPROTEIN"/>
    <property type="match status" value="1"/>
</dbReference>
<dbReference type="RefSeq" id="WP_208308690.1">
    <property type="nucleotide sequence ID" value="NZ_JAGETX010000012.1"/>
</dbReference>
<keyword evidence="1" id="KW-0812">Transmembrane</keyword>
<feature type="chain" id="PRO_5047093823" evidence="2">
    <location>
        <begin position="23"/>
        <end position="164"/>
    </location>
</feature>
<comment type="caution">
    <text evidence="5">The sequence shown here is derived from an EMBL/GenBank/DDBJ whole genome shotgun (WGS) entry which is preliminary data.</text>
</comment>
<evidence type="ECO:0000313" key="5">
    <source>
        <dbReference type="EMBL" id="MBO3272432.1"/>
    </source>
</evidence>
<feature type="transmembrane region" description="Helical" evidence="1">
    <location>
        <begin position="84"/>
        <end position="101"/>
    </location>
</feature>
<feature type="domain" description="SHOCT" evidence="4">
    <location>
        <begin position="135"/>
        <end position="162"/>
    </location>
</feature>
<accession>A0ABS3TFJ4</accession>
<evidence type="ECO:0000256" key="2">
    <source>
        <dbReference type="SAM" id="SignalP"/>
    </source>
</evidence>
<feature type="domain" description="PEGA" evidence="3">
    <location>
        <begin position="27"/>
        <end position="75"/>
    </location>
</feature>
<dbReference type="Proteomes" id="UP000670527">
    <property type="component" value="Unassembled WGS sequence"/>
</dbReference>
<dbReference type="Pfam" id="PF08308">
    <property type="entry name" value="PEGA"/>
    <property type="match status" value="1"/>
</dbReference>
<reference evidence="5 6" key="1">
    <citation type="submission" date="2021-03" db="EMBL/GenBank/DDBJ databases">
        <authorList>
            <person name="Kim M.K."/>
        </authorList>
    </citation>
    <scope>NUCLEOTIDE SEQUENCE [LARGE SCALE GENOMIC DNA]</scope>
    <source>
        <strain evidence="5 6">BT507</strain>
    </source>
</reference>
<evidence type="ECO:0000259" key="3">
    <source>
        <dbReference type="Pfam" id="PF08308"/>
    </source>
</evidence>
<feature type="signal peptide" evidence="2">
    <location>
        <begin position="1"/>
        <end position="22"/>
    </location>
</feature>
<dbReference type="EMBL" id="JAGETX010000012">
    <property type="protein sequence ID" value="MBO3272432.1"/>
    <property type="molecule type" value="Genomic_DNA"/>
</dbReference>
<evidence type="ECO:0000256" key="1">
    <source>
        <dbReference type="SAM" id="Phobius"/>
    </source>
</evidence>
<name>A0ABS3TFJ4_9BACT</name>
<keyword evidence="2" id="KW-0732">Signal</keyword>
<organism evidence="5 6">
    <name type="scientific">Hymenobacter defluvii</name>
    <dbReference type="NCBI Taxonomy" id="2054411"/>
    <lineage>
        <taxon>Bacteria</taxon>
        <taxon>Pseudomonadati</taxon>
        <taxon>Bacteroidota</taxon>
        <taxon>Cytophagia</taxon>
        <taxon>Cytophagales</taxon>
        <taxon>Hymenobacteraceae</taxon>
        <taxon>Hymenobacter</taxon>
    </lineage>
</organism>
<sequence length="164" mass="18204">MRNHLRFMAGALAATTLLSSCASSTMLQSTPPGARVYLNGEPVGVTPYQHRDTKIVGSTTDVRLEKEGYETVNTSFSRDEEADAGAIIGGIFLFFPFLWTMKYKPVHSYEMRPLSSLPVAEQSTAPATYNASLPEQLRQLKKLADDKIITQAEYEQQKKKLLGE</sequence>
<keyword evidence="6" id="KW-1185">Reference proteome</keyword>
<keyword evidence="1" id="KW-0472">Membrane</keyword>
<dbReference type="Pfam" id="PF09851">
    <property type="entry name" value="SHOCT"/>
    <property type="match status" value="1"/>
</dbReference>
<evidence type="ECO:0000259" key="4">
    <source>
        <dbReference type="Pfam" id="PF09851"/>
    </source>
</evidence>
<dbReference type="InterPro" id="IPR013229">
    <property type="entry name" value="PEGA"/>
</dbReference>
<dbReference type="InterPro" id="IPR018649">
    <property type="entry name" value="SHOCT"/>
</dbReference>
<protein>
    <submittedName>
        <fullName evidence="5">PEGA domain-containing protein</fullName>
    </submittedName>
</protein>
<gene>
    <name evidence="5" type="ORF">J4D97_17395</name>
</gene>
<proteinExistence type="predicted"/>
<keyword evidence="1" id="KW-1133">Transmembrane helix</keyword>
<evidence type="ECO:0000313" key="6">
    <source>
        <dbReference type="Proteomes" id="UP000670527"/>
    </source>
</evidence>